<keyword evidence="2" id="KW-1185">Reference proteome</keyword>
<evidence type="ECO:0000313" key="2">
    <source>
        <dbReference type="Proteomes" id="UP000183832"/>
    </source>
</evidence>
<protein>
    <submittedName>
        <fullName evidence="1">CLUMA_CG008286, isoform A</fullName>
    </submittedName>
</protein>
<evidence type="ECO:0000313" key="1">
    <source>
        <dbReference type="EMBL" id="CRK94792.1"/>
    </source>
</evidence>
<name>A0A1J1I3A8_9DIPT</name>
<dbReference type="AlphaFoldDB" id="A0A1J1I3A8"/>
<reference evidence="1 2" key="1">
    <citation type="submission" date="2015-04" db="EMBL/GenBank/DDBJ databases">
        <authorList>
            <person name="Syromyatnikov M.Y."/>
            <person name="Popov V.N."/>
        </authorList>
    </citation>
    <scope>NUCLEOTIDE SEQUENCE [LARGE SCALE GENOMIC DNA]</scope>
</reference>
<proteinExistence type="predicted"/>
<dbReference type="Proteomes" id="UP000183832">
    <property type="component" value="Unassembled WGS sequence"/>
</dbReference>
<organism evidence="1 2">
    <name type="scientific">Clunio marinus</name>
    <dbReference type="NCBI Taxonomy" id="568069"/>
    <lineage>
        <taxon>Eukaryota</taxon>
        <taxon>Metazoa</taxon>
        <taxon>Ecdysozoa</taxon>
        <taxon>Arthropoda</taxon>
        <taxon>Hexapoda</taxon>
        <taxon>Insecta</taxon>
        <taxon>Pterygota</taxon>
        <taxon>Neoptera</taxon>
        <taxon>Endopterygota</taxon>
        <taxon>Diptera</taxon>
        <taxon>Nematocera</taxon>
        <taxon>Chironomoidea</taxon>
        <taxon>Chironomidae</taxon>
        <taxon>Clunio</taxon>
    </lineage>
</organism>
<accession>A0A1J1I3A8</accession>
<sequence>MCTKGVKIINFVLVICKHIPTRDYKSCSRHNSMNYQEPSLNNHLKIPEALGECFLSFYSETKIMNLQMEVSAQGLFLEGADENFMLR</sequence>
<dbReference type="EMBL" id="CVRI01000040">
    <property type="protein sequence ID" value="CRK94792.1"/>
    <property type="molecule type" value="Genomic_DNA"/>
</dbReference>
<gene>
    <name evidence="1" type="ORF">CLUMA_CG008286</name>
</gene>